<dbReference type="NCBIfam" id="TIGR00206">
    <property type="entry name" value="fliF"/>
    <property type="match status" value="1"/>
</dbReference>
<keyword evidence="14" id="KW-0969">Cilium</keyword>
<dbReference type="InterPro" id="IPR000067">
    <property type="entry name" value="FlgMring_FliF"/>
</dbReference>
<comment type="similarity">
    <text evidence="3 9">Belongs to the FliF family.</text>
</comment>
<sequence length="509" mass="53484">MPTLLDNLSLRGKLALAAAGVLAVVLVFGIVSLSKRTSYGLLATDLAATESADLTTSLEKKGIPFRTGDNGRTVLVASDRVDEARALLVQENLLGGGRVGWEVFDKTKLGATDFQQRVNYQRALQGEIARAIEQIDGVRAATVNLALPDRKLFAREEKPPTASVLLTLENGYALEAARVRGISRLVSSAVEGLDAQNVVITDNEGTLLSGGSPADQADGGDGGKLAAQEAYERRAEADLNAMLARVVGDGKATAAVSAELNWDRAHVESETWGRKPLALSKSTEKEKYEGAGGAAGGAAGVVGDVPSYAAAAGGKTSGKYDREQTQTQFAIDKTITKRDLAQGALERQSVAVLVDESVPAGRLEAIRSTVEAAMGYDGKRGDRVSVERVPFAGPAEAPAAGKKKGLSPLILQAVAAVAALAFLAAAALGLRRRQRTVLSWPVEAEALPAGLTLSGLAAAPSFDDLAERARQDALAREAASRRQIEERAAETARLKTEESAQLVRTWLNE</sequence>
<dbReference type="GO" id="GO:0071973">
    <property type="term" value="P:bacterial-type flagellum-dependent cell motility"/>
    <property type="evidence" value="ECO:0007669"/>
    <property type="project" value="InterPro"/>
</dbReference>
<evidence type="ECO:0000256" key="9">
    <source>
        <dbReference type="PIRNR" id="PIRNR004862"/>
    </source>
</evidence>
<organism evidence="14 15">
    <name type="scientific">Gaiella occulta</name>
    <dbReference type="NCBI Taxonomy" id="1002870"/>
    <lineage>
        <taxon>Bacteria</taxon>
        <taxon>Bacillati</taxon>
        <taxon>Actinomycetota</taxon>
        <taxon>Thermoleophilia</taxon>
        <taxon>Gaiellales</taxon>
        <taxon>Gaiellaceae</taxon>
        <taxon>Gaiella</taxon>
    </lineage>
</organism>
<dbReference type="GO" id="GO:0009431">
    <property type="term" value="C:bacterial-type flagellum basal body, MS ring"/>
    <property type="evidence" value="ECO:0007669"/>
    <property type="project" value="InterPro"/>
</dbReference>
<accession>A0A7M2Z0P3</accession>
<dbReference type="InterPro" id="IPR013556">
    <property type="entry name" value="Flag_M-ring_C"/>
</dbReference>
<reference evidence="14 15" key="1">
    <citation type="submission" date="2018-07" db="EMBL/GenBank/DDBJ databases">
        <title>High-quality-draft genome sequence of Gaiella occulta.</title>
        <authorList>
            <person name="Severino R."/>
            <person name="Froufe H.J.C."/>
            <person name="Rainey F.A."/>
            <person name="Barroso C."/>
            <person name="Albuquerque L."/>
            <person name="Lobo-Da-Cunha A."/>
            <person name="Da Costa M.S."/>
            <person name="Egas C."/>
        </authorList>
    </citation>
    <scope>NUCLEOTIDE SEQUENCE [LARGE SCALE GENOMIC DNA]</scope>
    <source>
        <strain evidence="14 15">F2-233</strain>
    </source>
</reference>
<gene>
    <name evidence="14" type="ORF">Gocc_0397</name>
</gene>
<dbReference type="Gene3D" id="3.30.300.30">
    <property type="match status" value="1"/>
</dbReference>
<evidence type="ECO:0000259" key="12">
    <source>
        <dbReference type="Pfam" id="PF01514"/>
    </source>
</evidence>
<comment type="function">
    <text evidence="9">The M ring may be actively involved in energy transduction.</text>
</comment>
<feature type="domain" description="Flagellar M-ring C-terminal" evidence="13">
    <location>
        <begin position="243"/>
        <end position="391"/>
    </location>
</feature>
<proteinExistence type="inferred from homology"/>
<reference evidence="15" key="2">
    <citation type="journal article" date="2019" name="MicrobiologyOpen">
        <title>High-quality draft genome sequence of Gaiella occulta isolated from a 150 meter deep mineral water borehole and comparison with the genome sequences of other deep-branching lineages of the phylum Actinobacteria.</title>
        <authorList>
            <person name="Severino R."/>
            <person name="Froufe H.J.C."/>
            <person name="Barroso C."/>
            <person name="Albuquerque L."/>
            <person name="Lobo-da-Cunha A."/>
            <person name="da Costa M.S."/>
            <person name="Egas C."/>
        </authorList>
    </citation>
    <scope>NUCLEOTIDE SEQUENCE [LARGE SCALE GENOMIC DNA]</scope>
    <source>
        <strain evidence="15">F2-233</strain>
    </source>
</reference>
<evidence type="ECO:0000256" key="4">
    <source>
        <dbReference type="ARBA" id="ARBA00022475"/>
    </source>
</evidence>
<keyword evidence="14" id="KW-0966">Cell projection</keyword>
<evidence type="ECO:0000256" key="3">
    <source>
        <dbReference type="ARBA" id="ARBA00007971"/>
    </source>
</evidence>
<dbReference type="PANTHER" id="PTHR30046:SF0">
    <property type="entry name" value="FLAGELLAR M-RING PROTEIN"/>
    <property type="match status" value="1"/>
</dbReference>
<evidence type="ECO:0000256" key="11">
    <source>
        <dbReference type="SAM" id="Phobius"/>
    </source>
</evidence>
<dbReference type="InterPro" id="IPR043427">
    <property type="entry name" value="YscJ/FliF"/>
</dbReference>
<dbReference type="GO" id="GO:0005886">
    <property type="term" value="C:plasma membrane"/>
    <property type="evidence" value="ECO:0007669"/>
    <property type="project" value="UniProtKB-SubCell"/>
</dbReference>
<evidence type="ECO:0000256" key="8">
    <source>
        <dbReference type="ARBA" id="ARBA00023143"/>
    </source>
</evidence>
<dbReference type="InterPro" id="IPR045851">
    <property type="entry name" value="AMP-bd_C_sf"/>
</dbReference>
<evidence type="ECO:0000256" key="5">
    <source>
        <dbReference type="ARBA" id="ARBA00022692"/>
    </source>
</evidence>
<protein>
    <recommendedName>
        <fullName evidence="9">Flagellar M-ring protein</fullName>
    </recommendedName>
</protein>
<dbReference type="OrthoDB" id="9807026at2"/>
<evidence type="ECO:0000256" key="2">
    <source>
        <dbReference type="ARBA" id="ARBA00004651"/>
    </source>
</evidence>
<evidence type="ECO:0000256" key="1">
    <source>
        <dbReference type="ARBA" id="ARBA00004117"/>
    </source>
</evidence>
<feature type="transmembrane region" description="Helical" evidence="11">
    <location>
        <begin position="409"/>
        <end position="430"/>
    </location>
</feature>
<dbReference type="PIRSF" id="PIRSF004862">
    <property type="entry name" value="FliF"/>
    <property type="match status" value="1"/>
</dbReference>
<evidence type="ECO:0000313" key="14">
    <source>
        <dbReference type="EMBL" id="RDI75978.1"/>
    </source>
</evidence>
<keyword evidence="5 11" id="KW-0812">Transmembrane</keyword>
<evidence type="ECO:0000256" key="10">
    <source>
        <dbReference type="SAM" id="MobiDB-lite"/>
    </source>
</evidence>
<dbReference type="AlphaFoldDB" id="A0A7M2Z0P3"/>
<comment type="caution">
    <text evidence="14">The sequence shown here is derived from an EMBL/GenBank/DDBJ whole genome shotgun (WGS) entry which is preliminary data.</text>
</comment>
<keyword evidence="7 11" id="KW-0472">Membrane</keyword>
<keyword evidence="4" id="KW-1003">Cell membrane</keyword>
<feature type="region of interest" description="Disordered" evidence="10">
    <location>
        <begin position="204"/>
        <end position="223"/>
    </location>
</feature>
<comment type="subcellular location">
    <subcellularLocation>
        <location evidence="1 9">Bacterial flagellum basal body</location>
    </subcellularLocation>
    <subcellularLocation>
        <location evidence="2">Cell membrane</location>
        <topology evidence="2">Multi-pass membrane protein</topology>
    </subcellularLocation>
</comment>
<evidence type="ECO:0000256" key="6">
    <source>
        <dbReference type="ARBA" id="ARBA00022989"/>
    </source>
</evidence>
<dbReference type="Pfam" id="PF01514">
    <property type="entry name" value="YscJ_FliF"/>
    <property type="match status" value="1"/>
</dbReference>
<keyword evidence="6 11" id="KW-1133">Transmembrane helix</keyword>
<dbReference type="PRINTS" id="PR01009">
    <property type="entry name" value="FLGMRINGFLIF"/>
</dbReference>
<dbReference type="Proteomes" id="UP000254134">
    <property type="component" value="Unassembled WGS sequence"/>
</dbReference>
<dbReference type="EMBL" id="QQZY01000001">
    <property type="protein sequence ID" value="RDI75978.1"/>
    <property type="molecule type" value="Genomic_DNA"/>
</dbReference>
<dbReference type="Pfam" id="PF08345">
    <property type="entry name" value="YscJ_FliF_C"/>
    <property type="match status" value="1"/>
</dbReference>
<dbReference type="InterPro" id="IPR006182">
    <property type="entry name" value="FliF_N_dom"/>
</dbReference>
<dbReference type="PANTHER" id="PTHR30046">
    <property type="entry name" value="FLAGELLAR M-RING PROTEIN"/>
    <property type="match status" value="1"/>
</dbReference>
<dbReference type="RefSeq" id="WP_114794847.1">
    <property type="nucleotide sequence ID" value="NZ_QQZY01000001.1"/>
</dbReference>
<evidence type="ECO:0000256" key="7">
    <source>
        <dbReference type="ARBA" id="ARBA00023136"/>
    </source>
</evidence>
<dbReference type="GO" id="GO:0003774">
    <property type="term" value="F:cytoskeletal motor activity"/>
    <property type="evidence" value="ECO:0007669"/>
    <property type="project" value="InterPro"/>
</dbReference>
<name>A0A7M2Z0P3_9ACTN</name>
<evidence type="ECO:0000259" key="13">
    <source>
        <dbReference type="Pfam" id="PF08345"/>
    </source>
</evidence>
<keyword evidence="15" id="KW-1185">Reference proteome</keyword>
<keyword evidence="8 9" id="KW-0975">Bacterial flagellum</keyword>
<feature type="domain" description="Flagellar M-ring N-terminal" evidence="12">
    <location>
        <begin position="35"/>
        <end position="209"/>
    </location>
</feature>
<keyword evidence="14" id="KW-0282">Flagellum</keyword>
<evidence type="ECO:0000313" key="15">
    <source>
        <dbReference type="Proteomes" id="UP000254134"/>
    </source>
</evidence>